<keyword evidence="4" id="KW-1185">Reference proteome</keyword>
<feature type="region of interest" description="Disordered" evidence="1">
    <location>
        <begin position="40"/>
        <end position="82"/>
    </location>
</feature>
<evidence type="ECO:0008006" key="5">
    <source>
        <dbReference type="Google" id="ProtNLM"/>
    </source>
</evidence>
<gene>
    <name evidence="3" type="ORF">J2Z62_000407</name>
</gene>
<dbReference type="RefSeq" id="WP_256547337.1">
    <property type="nucleotide sequence ID" value="NZ_CP101809.1"/>
</dbReference>
<dbReference type="EMBL" id="JAUSWO010000001">
    <property type="protein sequence ID" value="MDQ0513969.1"/>
    <property type="molecule type" value="Genomic_DNA"/>
</dbReference>
<evidence type="ECO:0000313" key="4">
    <source>
        <dbReference type="Proteomes" id="UP001240643"/>
    </source>
</evidence>
<proteinExistence type="predicted"/>
<evidence type="ECO:0000256" key="1">
    <source>
        <dbReference type="SAM" id="MobiDB-lite"/>
    </source>
</evidence>
<evidence type="ECO:0000256" key="2">
    <source>
        <dbReference type="SAM" id="SignalP"/>
    </source>
</evidence>
<comment type="caution">
    <text evidence="3">The sequence shown here is derived from an EMBL/GenBank/DDBJ whole genome shotgun (WGS) entry which is preliminary data.</text>
</comment>
<accession>A0ABU0LZ39</accession>
<protein>
    <recommendedName>
        <fullName evidence="5">Lipoprotein</fullName>
    </recommendedName>
</protein>
<organism evidence="3 4">
    <name type="scientific">Mycoplasmoides fastidiosum</name>
    <dbReference type="NCBI Taxonomy" id="92758"/>
    <lineage>
        <taxon>Bacteria</taxon>
        <taxon>Bacillati</taxon>
        <taxon>Mycoplasmatota</taxon>
        <taxon>Mycoplasmoidales</taxon>
        <taxon>Mycoplasmoidaceae</taxon>
        <taxon>Mycoplasmoides</taxon>
    </lineage>
</organism>
<reference evidence="3" key="1">
    <citation type="submission" date="2023-07" db="EMBL/GenBank/DDBJ databases">
        <title>Genomic Encyclopedia of Type Strains, Phase IV (KMG-IV): sequencing the most valuable type-strain genomes for metagenomic binning, comparative biology and taxonomic classification.</title>
        <authorList>
            <person name="Goeker M."/>
        </authorList>
    </citation>
    <scope>NUCLEOTIDE SEQUENCE [LARGE SCALE GENOMIC DNA]</scope>
    <source>
        <strain evidence="3">DSM 21204</strain>
    </source>
</reference>
<feature type="signal peptide" evidence="2">
    <location>
        <begin position="1"/>
        <end position="28"/>
    </location>
</feature>
<keyword evidence="2" id="KW-0732">Signal</keyword>
<evidence type="ECO:0000313" key="3">
    <source>
        <dbReference type="EMBL" id="MDQ0513969.1"/>
    </source>
</evidence>
<dbReference type="PROSITE" id="PS51257">
    <property type="entry name" value="PROKAR_LIPOPROTEIN"/>
    <property type="match status" value="1"/>
</dbReference>
<dbReference type="Proteomes" id="UP001240643">
    <property type="component" value="Unassembled WGS sequence"/>
</dbReference>
<name>A0ABU0LZ39_9BACT</name>
<sequence>MKKLNFLHRKKFGLTGFSVATTSSIVLAACANNAAVAQNNNTGNNSNQPNQNDANGINNSNNSANSEPNAPNQSDQNNLDKTKKSDNLVDQINMNSSNSSNNASTTNPLLKVPQATVNQIAATKHLLQQAEIKTVLTIDKEKALEKIRANIVTVSEVGKFSQETIATSKTALGNVSDEIVTTIDGTSEKSHSVMALLKTLESQLTTSAIDTSIIPVTKKDEFSQTIKNVKKYASNLLIKLNTLPSSKSANTTLLNTAKQTFETALEAYAKSTTQDNSWTTLKNAHENYHKKLKQVIPQLIEVQKAAFDVDKATSLLETFVNHDVATFLSDKTNGTKHSHILNALVSKVRINVLGTAGYDLWAEDSAPFGIEDDTNPSTQLYAIVVGLADQNAAWSSLNKQMKVLTYNQSLLINNDSAVNFLALHLNTLLPVDVSRLNAYLTVDASNVLKILNPVDKNVSEILAKIANGSNQYSTLLTGDGTNTLVKKLETLATKVSDSGRQTKVNALKTAAEKLKNLFTSFQTEWDKLQKLLWIKNESNKITYPLLEGAANLNRLIALSNNYGDVLQVVAQGQALRKLSIEIATILYNPLGNDSQPLNKKSLMYFLEQIITEIKSMTEGSFGKALSEFASENQWEESAKSDAEAIAHSSTSGTTTTNVGLIYADLVEGTTSSTNQAAKLSFEQLKTELEKLQNNSGNPLSNLLSILSLQLQPSDGSQTARLTNHLIEIFNNGNILPETEIHDL</sequence>
<feature type="compositionally biased region" description="Low complexity" evidence="1">
    <location>
        <begin position="40"/>
        <end position="74"/>
    </location>
</feature>
<feature type="chain" id="PRO_5046156715" description="Lipoprotein" evidence="2">
    <location>
        <begin position="29"/>
        <end position="743"/>
    </location>
</feature>